<evidence type="ECO:0000313" key="2">
    <source>
        <dbReference type="EMBL" id="KAF2721813.1"/>
    </source>
</evidence>
<feature type="compositionally biased region" description="Pro residues" evidence="1">
    <location>
        <begin position="55"/>
        <end position="65"/>
    </location>
</feature>
<dbReference type="OrthoDB" id="3938623at2759"/>
<feature type="compositionally biased region" description="Pro residues" evidence="1">
    <location>
        <begin position="111"/>
        <end position="120"/>
    </location>
</feature>
<dbReference type="InterPro" id="IPR036322">
    <property type="entry name" value="WD40_repeat_dom_sf"/>
</dbReference>
<dbReference type="PANTHER" id="PTHR13268">
    <property type="entry name" value="BREAST CARCINOMA AMPLIFIED SEQUENCE 3"/>
    <property type="match status" value="1"/>
</dbReference>
<feature type="compositionally biased region" description="Low complexity" evidence="1">
    <location>
        <begin position="1"/>
        <end position="11"/>
    </location>
</feature>
<evidence type="ECO:0000313" key="3">
    <source>
        <dbReference type="Proteomes" id="UP000799441"/>
    </source>
</evidence>
<dbReference type="PANTHER" id="PTHR13268:SF0">
    <property type="entry name" value="BCAS3 MICROTUBULE ASSOCIATED CELL MIGRATION FACTOR"/>
    <property type="match status" value="1"/>
</dbReference>
<feature type="region of interest" description="Disordered" evidence="1">
    <location>
        <begin position="1"/>
        <end position="208"/>
    </location>
</feature>
<reference evidence="2" key="1">
    <citation type="journal article" date="2020" name="Stud. Mycol.">
        <title>101 Dothideomycetes genomes: a test case for predicting lifestyles and emergence of pathogens.</title>
        <authorList>
            <person name="Haridas S."/>
            <person name="Albert R."/>
            <person name="Binder M."/>
            <person name="Bloem J."/>
            <person name="Labutti K."/>
            <person name="Salamov A."/>
            <person name="Andreopoulos B."/>
            <person name="Baker S."/>
            <person name="Barry K."/>
            <person name="Bills G."/>
            <person name="Bluhm B."/>
            <person name="Cannon C."/>
            <person name="Castanera R."/>
            <person name="Culley D."/>
            <person name="Daum C."/>
            <person name="Ezra D."/>
            <person name="Gonzalez J."/>
            <person name="Henrissat B."/>
            <person name="Kuo A."/>
            <person name="Liang C."/>
            <person name="Lipzen A."/>
            <person name="Lutzoni F."/>
            <person name="Magnuson J."/>
            <person name="Mondo S."/>
            <person name="Nolan M."/>
            <person name="Ohm R."/>
            <person name="Pangilinan J."/>
            <person name="Park H.-J."/>
            <person name="Ramirez L."/>
            <person name="Alfaro M."/>
            <person name="Sun H."/>
            <person name="Tritt A."/>
            <person name="Yoshinaga Y."/>
            <person name="Zwiers L.-H."/>
            <person name="Turgeon B."/>
            <person name="Goodwin S."/>
            <person name="Spatafora J."/>
            <person name="Crous P."/>
            <person name="Grigoriev I."/>
        </authorList>
    </citation>
    <scope>NUCLEOTIDE SEQUENCE</scope>
    <source>
        <strain evidence="2">CBS 116435</strain>
    </source>
</reference>
<comment type="caution">
    <text evidence="2">The sequence shown here is derived from an EMBL/GenBank/DDBJ whole genome shotgun (WGS) entry which is preliminary data.</text>
</comment>
<feature type="compositionally biased region" description="Acidic residues" evidence="1">
    <location>
        <begin position="1012"/>
        <end position="1025"/>
    </location>
</feature>
<sequence length="1088" mass="118175">MPSNDDLIPPFDDFDDQLPPPIEPAEQTPPKLSKKSKKKGRKYAKSKPDDEEEPPPVPSVTPSPPAQHGVPLPDNPVFPCESDGLDASPPACYDTKAVPAHQPGVLSEAEPPSPPEPVFPPTQHSSPARAIARPAYLDASPVKPSDNDAGNRRQSSQAAPHPYSPPQSLLKPHSPRQPPASTPSLFSKMSEPPPPHMAQPHFFGPPDIGLTLGLKERGRETVPGSNGYCCRYDSMADAGDVPSAKKARDILLVGWEGGLEVCRVLSDKFEIIGRLEGLRGGVMDAKVLPHVDRADKRGALRPLVAVVVHGPMAAGKRDSGLGREETEEPEAAFTRRYQTTVEIYSLQTLQHVSTLYTSLPVDAGKPALGVTVPPPPPVGDFTIDARGRFIIAASGKSGEIFVFSDAGATGRHADYRCVGKLWTSVQNHQAANRARNPNGAEPVSLPYSETQPQKRQALFSLGTRWLAIVPPASSYGLSVQGSPLLADDVESVPGFVNHGAPSQPAITCETAGVDTEGALSRWTRQAAQGFWKASQIGIENAKYGWREFTNPSPPTSTQHNRGGSRDRDMFPPTNAPADDPNRSHRYPALVSIIDLERVLEAEQIEAKHIPTPLITFAIPDGCNHVSFSPNGLRLLTSNRSGENFRVWDLTNAVYNHQNLSDYSGGKEPYVTQVILITRNSPSVALDSTWSRDGDWLAIVSAHGTVHLHEVPRHPPKKSQRRRSTIVAISPEKAEPLVGVSQGLSPPSSNGFLGGFRSSWQSVTSQVSTFRNQATPSALGIPRTFNEFRETAAAASNAGGRAMARGLSQGYVAAKGGASDLWHADDNKLKPRQLAEFARYGCIKWLYRRSGTSIAIVCDGNVHLYPVQIATRQKGDVEIRGLKADKYAHVNFLLPAITKGMGIEAFKDGMQDECGQQGSHGFWTLKRQEAQKSGSAATVARVTPASHVNEVETNPPYCPFHVDRRVNIFAYEDNAHVWLHNGHGNDRHSTWLFGDDLPPSTKMNDVSHNSESDIFDEGDDEEDEEPERAAENVQSKLTVRSSGSGSKGDRIRVHTQLTDRRVDGRFRTDASRSTADGEFQLLEEDGAMT</sequence>
<dbReference type="Gene3D" id="2.130.10.10">
    <property type="entry name" value="YVTN repeat-like/Quinoprotein amine dehydrogenase"/>
    <property type="match status" value="1"/>
</dbReference>
<dbReference type="AlphaFoldDB" id="A0A9P4UQG9"/>
<evidence type="ECO:0008006" key="4">
    <source>
        <dbReference type="Google" id="ProtNLM"/>
    </source>
</evidence>
<dbReference type="InterPro" id="IPR015943">
    <property type="entry name" value="WD40/YVTN_repeat-like_dom_sf"/>
</dbReference>
<organism evidence="2 3">
    <name type="scientific">Polychaeton citri CBS 116435</name>
    <dbReference type="NCBI Taxonomy" id="1314669"/>
    <lineage>
        <taxon>Eukaryota</taxon>
        <taxon>Fungi</taxon>
        <taxon>Dikarya</taxon>
        <taxon>Ascomycota</taxon>
        <taxon>Pezizomycotina</taxon>
        <taxon>Dothideomycetes</taxon>
        <taxon>Dothideomycetidae</taxon>
        <taxon>Capnodiales</taxon>
        <taxon>Capnodiaceae</taxon>
        <taxon>Polychaeton</taxon>
    </lineage>
</organism>
<dbReference type="GO" id="GO:0005737">
    <property type="term" value="C:cytoplasm"/>
    <property type="evidence" value="ECO:0007669"/>
    <property type="project" value="TreeGrafter"/>
</dbReference>
<feature type="compositionally biased region" description="Basic residues" evidence="1">
    <location>
        <begin position="32"/>
        <end position="45"/>
    </location>
</feature>
<feature type="region of interest" description="Disordered" evidence="1">
    <location>
        <begin position="428"/>
        <end position="449"/>
    </location>
</feature>
<feature type="compositionally biased region" description="Polar residues" evidence="1">
    <location>
        <begin position="1031"/>
        <end position="1043"/>
    </location>
</feature>
<protein>
    <recommendedName>
        <fullName evidence="4">WD40 repeat-like protein</fullName>
    </recommendedName>
</protein>
<dbReference type="InterPro" id="IPR045142">
    <property type="entry name" value="BCAS3-like"/>
</dbReference>
<accession>A0A9P4UQG9</accession>
<dbReference type="GO" id="GO:0042594">
    <property type="term" value="P:response to starvation"/>
    <property type="evidence" value="ECO:0007669"/>
    <property type="project" value="TreeGrafter"/>
</dbReference>
<evidence type="ECO:0000256" key="1">
    <source>
        <dbReference type="SAM" id="MobiDB-lite"/>
    </source>
</evidence>
<feature type="region of interest" description="Disordered" evidence="1">
    <location>
        <begin position="546"/>
        <end position="583"/>
    </location>
</feature>
<feature type="region of interest" description="Disordered" evidence="1">
    <location>
        <begin position="1001"/>
        <end position="1088"/>
    </location>
</feature>
<feature type="compositionally biased region" description="Basic and acidic residues" evidence="1">
    <location>
        <begin position="1046"/>
        <end position="1069"/>
    </location>
</feature>
<proteinExistence type="predicted"/>
<dbReference type="SUPFAM" id="SSF50978">
    <property type="entry name" value="WD40 repeat-like"/>
    <property type="match status" value="1"/>
</dbReference>
<gene>
    <name evidence="2" type="ORF">K431DRAFT_64189</name>
</gene>
<keyword evidence="3" id="KW-1185">Reference proteome</keyword>
<dbReference type="Proteomes" id="UP000799441">
    <property type="component" value="Unassembled WGS sequence"/>
</dbReference>
<dbReference type="EMBL" id="MU003787">
    <property type="protein sequence ID" value="KAF2721813.1"/>
    <property type="molecule type" value="Genomic_DNA"/>
</dbReference>
<dbReference type="GO" id="GO:0006914">
    <property type="term" value="P:autophagy"/>
    <property type="evidence" value="ECO:0007669"/>
    <property type="project" value="InterPro"/>
</dbReference>
<name>A0A9P4UQG9_9PEZI</name>